<organism evidence="3 4">
    <name type="scientific">Dothidotthia symphoricarpi CBS 119687</name>
    <dbReference type="NCBI Taxonomy" id="1392245"/>
    <lineage>
        <taxon>Eukaryota</taxon>
        <taxon>Fungi</taxon>
        <taxon>Dikarya</taxon>
        <taxon>Ascomycota</taxon>
        <taxon>Pezizomycotina</taxon>
        <taxon>Dothideomycetes</taxon>
        <taxon>Pleosporomycetidae</taxon>
        <taxon>Pleosporales</taxon>
        <taxon>Dothidotthiaceae</taxon>
        <taxon>Dothidotthia</taxon>
    </lineage>
</organism>
<feature type="region of interest" description="Disordered" evidence="1">
    <location>
        <begin position="244"/>
        <end position="264"/>
    </location>
</feature>
<evidence type="ECO:0000256" key="1">
    <source>
        <dbReference type="SAM" id="MobiDB-lite"/>
    </source>
</evidence>
<feature type="domain" description="C2H2-type" evidence="2">
    <location>
        <begin position="64"/>
        <end position="87"/>
    </location>
</feature>
<feature type="compositionally biased region" description="Polar residues" evidence="1">
    <location>
        <begin position="244"/>
        <end position="263"/>
    </location>
</feature>
<dbReference type="GeneID" id="54402702"/>
<proteinExistence type="predicted"/>
<feature type="compositionally biased region" description="Polar residues" evidence="1">
    <location>
        <begin position="583"/>
        <end position="608"/>
    </location>
</feature>
<dbReference type="SMART" id="SM00355">
    <property type="entry name" value="ZnF_C2H2"/>
    <property type="match status" value="2"/>
</dbReference>
<evidence type="ECO:0000313" key="3">
    <source>
        <dbReference type="EMBL" id="KAF2123534.1"/>
    </source>
</evidence>
<gene>
    <name evidence="3" type="ORF">P153DRAFT_161831</name>
</gene>
<accession>A0A6A5ZX88</accession>
<feature type="region of interest" description="Disordered" evidence="1">
    <location>
        <begin position="575"/>
        <end position="627"/>
    </location>
</feature>
<dbReference type="PROSITE" id="PS00028">
    <property type="entry name" value="ZINC_FINGER_C2H2_1"/>
    <property type="match status" value="1"/>
</dbReference>
<dbReference type="AlphaFoldDB" id="A0A6A5ZX88"/>
<dbReference type="Proteomes" id="UP000799771">
    <property type="component" value="Unassembled WGS sequence"/>
</dbReference>
<dbReference type="EMBL" id="ML977526">
    <property type="protein sequence ID" value="KAF2123534.1"/>
    <property type="molecule type" value="Genomic_DNA"/>
</dbReference>
<keyword evidence="4" id="KW-1185">Reference proteome</keyword>
<name>A0A6A5ZX88_9PLEO</name>
<evidence type="ECO:0000313" key="4">
    <source>
        <dbReference type="Proteomes" id="UP000799771"/>
    </source>
</evidence>
<reference evidence="3" key="1">
    <citation type="journal article" date="2020" name="Stud. Mycol.">
        <title>101 Dothideomycetes genomes: a test case for predicting lifestyles and emergence of pathogens.</title>
        <authorList>
            <person name="Haridas S."/>
            <person name="Albert R."/>
            <person name="Binder M."/>
            <person name="Bloem J."/>
            <person name="Labutti K."/>
            <person name="Salamov A."/>
            <person name="Andreopoulos B."/>
            <person name="Baker S."/>
            <person name="Barry K."/>
            <person name="Bills G."/>
            <person name="Bluhm B."/>
            <person name="Cannon C."/>
            <person name="Castanera R."/>
            <person name="Culley D."/>
            <person name="Daum C."/>
            <person name="Ezra D."/>
            <person name="Gonzalez J."/>
            <person name="Henrissat B."/>
            <person name="Kuo A."/>
            <person name="Liang C."/>
            <person name="Lipzen A."/>
            <person name="Lutzoni F."/>
            <person name="Magnuson J."/>
            <person name="Mondo S."/>
            <person name="Nolan M."/>
            <person name="Ohm R."/>
            <person name="Pangilinan J."/>
            <person name="Park H.-J."/>
            <person name="Ramirez L."/>
            <person name="Alfaro M."/>
            <person name="Sun H."/>
            <person name="Tritt A."/>
            <person name="Yoshinaga Y."/>
            <person name="Zwiers L.-H."/>
            <person name="Turgeon B."/>
            <person name="Goodwin S."/>
            <person name="Spatafora J."/>
            <person name="Crous P."/>
            <person name="Grigoriev I."/>
        </authorList>
    </citation>
    <scope>NUCLEOTIDE SEQUENCE</scope>
    <source>
        <strain evidence="3">CBS 119687</strain>
    </source>
</reference>
<dbReference type="InterPro" id="IPR013087">
    <property type="entry name" value="Znf_C2H2_type"/>
</dbReference>
<protein>
    <recommendedName>
        <fullName evidence="2">C2H2-type domain-containing protein</fullName>
    </recommendedName>
</protein>
<dbReference type="RefSeq" id="XP_033517928.1">
    <property type="nucleotide sequence ID" value="XM_033662270.1"/>
</dbReference>
<dbReference type="OrthoDB" id="3940153at2759"/>
<sequence>MPDLRLDSCQNSRCSTPHSNWLTDDYTIQCGQCDVRFTGKYRRGNLARHVRHKHSESRGGPYTCSANGCSKVYRRQDAKLKHERQRHAELHCPQEQSRHSLPIRQGSFISSIHQVIDSNEQSKPPFQGETLAQTAQVVFSQLYTKLDYDDYTRFCDAFLAHWEAIVQELRNKNSDAHTTYARVLEEIYTVVSDLDSAPPNQLIQDDELTRSSGMTYQPALHAQDQFYGAGHLSLCPGVGSSSWTSQAHGRDGQTQQYQKSQTGGEAWVIHSDKPITLKSRNVDCPIYKHNSMHGTPLSCRGCSNNRMSQIRNHVNRSTHSGFPRFLKQCGRCREDFIDRQLFNSHRDANRCEYVRQIRGNIEIPWARLYLTIFPNAPQVPLPYTGEFGWLPEDVTAQCRPLGRTVSRSHSFLGEELASMDGDQTQSQSMNDLIVNRPDYHAVLNFMLSDAMNPMEQELFQTHQADPNRAVSEGVIARARPDDASAHYLSILEREPDSFLRAFIMAPRFLSSERLQFMADLAEAFYNATQTYRNRPSNQIYAPDVADSTPSYHGFPMHHQDPVAYAPPYHQPIGVDEYYGGHDMSTQPSSQGVDSNSAPFGSTQPSTAPDPSDPTLLSPFNSGDYRRTSLASTGVPEVNLHPAGLRNVISSPSNQHASPDVSSYSGLVYSPSGDRIDYGNVYDPLLDLTWYNWPQES</sequence>
<evidence type="ECO:0000259" key="2">
    <source>
        <dbReference type="PROSITE" id="PS00028"/>
    </source>
</evidence>